<gene>
    <name evidence="2" type="ORF">O181_078791</name>
</gene>
<accession>A0A9Q3FKN2</accession>
<reference evidence="2" key="1">
    <citation type="submission" date="2021-03" db="EMBL/GenBank/DDBJ databases">
        <title>Draft genome sequence of rust myrtle Austropuccinia psidii MF-1, a brazilian biotype.</title>
        <authorList>
            <person name="Quecine M.C."/>
            <person name="Pachon D.M.R."/>
            <person name="Bonatelli M.L."/>
            <person name="Correr F.H."/>
            <person name="Franceschini L.M."/>
            <person name="Leite T.F."/>
            <person name="Margarido G.R.A."/>
            <person name="Almeida C.A."/>
            <person name="Ferrarezi J.A."/>
            <person name="Labate C.A."/>
        </authorList>
    </citation>
    <scope>NUCLEOTIDE SEQUENCE</scope>
    <source>
        <strain evidence="2">MF-1</strain>
    </source>
</reference>
<name>A0A9Q3FKN2_9BASI</name>
<comment type="caution">
    <text evidence="2">The sequence shown here is derived from an EMBL/GenBank/DDBJ whole genome shotgun (WGS) entry which is preliminary data.</text>
</comment>
<evidence type="ECO:0000256" key="1">
    <source>
        <dbReference type="SAM" id="MobiDB-lite"/>
    </source>
</evidence>
<evidence type="ECO:0000313" key="2">
    <source>
        <dbReference type="EMBL" id="MBW0539076.1"/>
    </source>
</evidence>
<proteinExistence type="predicted"/>
<dbReference type="Proteomes" id="UP000765509">
    <property type="component" value="Unassembled WGS sequence"/>
</dbReference>
<evidence type="ECO:0000313" key="3">
    <source>
        <dbReference type="Proteomes" id="UP000765509"/>
    </source>
</evidence>
<feature type="compositionally biased region" description="Acidic residues" evidence="1">
    <location>
        <begin position="29"/>
        <end position="43"/>
    </location>
</feature>
<dbReference type="AlphaFoldDB" id="A0A9Q3FKN2"/>
<feature type="region of interest" description="Disordered" evidence="1">
    <location>
        <begin position="1"/>
        <end position="65"/>
    </location>
</feature>
<protein>
    <submittedName>
        <fullName evidence="2">Uncharacterized protein</fullName>
    </submittedName>
</protein>
<keyword evidence="3" id="KW-1185">Reference proteome</keyword>
<organism evidence="2 3">
    <name type="scientific">Austropuccinia psidii MF-1</name>
    <dbReference type="NCBI Taxonomy" id="1389203"/>
    <lineage>
        <taxon>Eukaryota</taxon>
        <taxon>Fungi</taxon>
        <taxon>Dikarya</taxon>
        <taxon>Basidiomycota</taxon>
        <taxon>Pucciniomycotina</taxon>
        <taxon>Pucciniomycetes</taxon>
        <taxon>Pucciniales</taxon>
        <taxon>Sphaerophragmiaceae</taxon>
        <taxon>Austropuccinia</taxon>
    </lineage>
</organism>
<sequence length="85" mass="9337">MKYRRSRSFNGLLDGYHGISQGTRSGLGESEDEEGEESVEEEEPKQTKVEASLKGPTEAAEAPSIALSTQTLVSQAEQNFLKMME</sequence>
<dbReference type="EMBL" id="AVOT02043670">
    <property type="protein sequence ID" value="MBW0539076.1"/>
    <property type="molecule type" value="Genomic_DNA"/>
</dbReference>